<keyword evidence="3" id="KW-0540">Nuclease</keyword>
<dbReference type="InterPro" id="IPR006941">
    <property type="entry name" value="RNase_CAF1"/>
</dbReference>
<dbReference type="GO" id="GO:0005634">
    <property type="term" value="C:nucleus"/>
    <property type="evidence" value="ECO:0007669"/>
    <property type="project" value="TreeGrafter"/>
</dbReference>
<keyword evidence="3" id="KW-0269">Exonuclease</keyword>
<feature type="region of interest" description="Disordered" evidence="2">
    <location>
        <begin position="137"/>
        <end position="156"/>
    </location>
</feature>
<comment type="similarity">
    <text evidence="1">Belongs to the CAF1 family.</text>
</comment>
<evidence type="ECO:0000256" key="1">
    <source>
        <dbReference type="ARBA" id="ARBA00008372"/>
    </source>
</evidence>
<protein>
    <submittedName>
        <fullName evidence="3">Pre-piRNA 3'-exonuclease trimmer</fullName>
    </submittedName>
</protein>
<dbReference type="PANTHER" id="PTHR15092">
    <property type="entry name" value="POLY A -SPECIFIC RIBONUCLEASE/TARGET OF EGR1, MEMBER 1"/>
    <property type="match status" value="1"/>
</dbReference>
<dbReference type="GO" id="GO:0003723">
    <property type="term" value="F:RNA binding"/>
    <property type="evidence" value="ECO:0007669"/>
    <property type="project" value="TreeGrafter"/>
</dbReference>
<dbReference type="Proteomes" id="UP000440578">
    <property type="component" value="Unassembled WGS sequence"/>
</dbReference>
<comment type="caution">
    <text evidence="3">The sequence shown here is derived from an EMBL/GenBank/DDBJ whole genome shotgun (WGS) entry which is preliminary data.</text>
</comment>
<feature type="compositionally biased region" description="Gly residues" evidence="2">
    <location>
        <begin position="137"/>
        <end position="154"/>
    </location>
</feature>
<dbReference type="Pfam" id="PF04857">
    <property type="entry name" value="CAF1"/>
    <property type="match status" value="1"/>
</dbReference>
<dbReference type="GO" id="GO:1990432">
    <property type="term" value="P:siRNA 3'-end processing"/>
    <property type="evidence" value="ECO:0007669"/>
    <property type="project" value="TreeGrafter"/>
</dbReference>
<dbReference type="GO" id="GO:1990431">
    <property type="term" value="P:priRNA 3'-end processing"/>
    <property type="evidence" value="ECO:0007669"/>
    <property type="project" value="TreeGrafter"/>
</dbReference>
<gene>
    <name evidence="3" type="primary">PNLDC1</name>
    <name evidence="3" type="ORF">FJT64_023192</name>
</gene>
<dbReference type="PANTHER" id="PTHR15092:SF22">
    <property type="entry name" value="POLY(A)-SPECIFIC RIBONUCLEASE PNLDC1"/>
    <property type="match status" value="1"/>
</dbReference>
<name>A0A6A4WIP8_AMPAM</name>
<evidence type="ECO:0000313" key="3">
    <source>
        <dbReference type="EMBL" id="KAF0305159.1"/>
    </source>
</evidence>
<dbReference type="Gene3D" id="3.30.420.10">
    <property type="entry name" value="Ribonuclease H-like superfamily/Ribonuclease H"/>
    <property type="match status" value="2"/>
</dbReference>
<dbReference type="AlphaFoldDB" id="A0A6A4WIP8"/>
<dbReference type="OrthoDB" id="414075at2759"/>
<sequence>MVDITNENFEQLWPSIKENIDKAVLIGIDSEFSGIRSSSKLKNSLFDSMPERYAIQRQNISPFTITQFGLTAFVRSTERVNTYVAHPYNFYLCPPSFGRLDARFSCQASSLQFLRRYRFDFNKDACSSVSRWLSGTGAGDPGGSGSGTVSGSGPGSSWSVDAPDTNLCYLLQKELRQRFREIWTSAQGNNVLVTRVTPGTRRDLEVTDDLDEQFVSTMVGFSRVIRHLRTRRKPLVGHNCMLDLMLIHHLFIAPLPVGDQVNGASLNKLHQGLTSHIGSTVVLHAPAVVLTDQAARYNEESAHEAGYDAYMAGFCCLRLAHLLAHKDVTTVDLHRPMSSRELMSALTPVKNHVNVIRGTVNHLSLDGPDPVSERPRWFHLATKGERPLDVTEVVQLLSQYGAVDVRPFSSHQALVAVGNFRW</sequence>
<keyword evidence="3" id="KW-0378">Hydrolase</keyword>
<dbReference type="GO" id="GO:0005783">
    <property type="term" value="C:endoplasmic reticulum"/>
    <property type="evidence" value="ECO:0007669"/>
    <property type="project" value="TreeGrafter"/>
</dbReference>
<keyword evidence="4" id="KW-1185">Reference proteome</keyword>
<dbReference type="GO" id="GO:0000175">
    <property type="term" value="F:3'-5'-RNA exonuclease activity"/>
    <property type="evidence" value="ECO:0007669"/>
    <property type="project" value="TreeGrafter"/>
</dbReference>
<reference evidence="3 4" key="1">
    <citation type="submission" date="2019-07" db="EMBL/GenBank/DDBJ databases">
        <title>Draft genome assembly of a fouling barnacle, Amphibalanus amphitrite (Darwin, 1854): The first reference genome for Thecostraca.</title>
        <authorList>
            <person name="Kim W."/>
        </authorList>
    </citation>
    <scope>NUCLEOTIDE SEQUENCE [LARGE SCALE GENOMIC DNA]</scope>
    <source>
        <strain evidence="3">SNU_AA5</strain>
        <tissue evidence="3">Soma without cirri and trophi</tissue>
    </source>
</reference>
<dbReference type="EMBL" id="VIIS01000775">
    <property type="protein sequence ID" value="KAF0305159.1"/>
    <property type="molecule type" value="Genomic_DNA"/>
</dbReference>
<dbReference type="GO" id="GO:0000289">
    <property type="term" value="P:nuclear-transcribed mRNA poly(A) tail shortening"/>
    <property type="evidence" value="ECO:0007669"/>
    <property type="project" value="TreeGrafter"/>
</dbReference>
<dbReference type="InterPro" id="IPR051181">
    <property type="entry name" value="CAF1_poly(A)_ribonucleases"/>
</dbReference>
<organism evidence="3 4">
    <name type="scientific">Amphibalanus amphitrite</name>
    <name type="common">Striped barnacle</name>
    <name type="synonym">Balanus amphitrite</name>
    <dbReference type="NCBI Taxonomy" id="1232801"/>
    <lineage>
        <taxon>Eukaryota</taxon>
        <taxon>Metazoa</taxon>
        <taxon>Ecdysozoa</taxon>
        <taxon>Arthropoda</taxon>
        <taxon>Crustacea</taxon>
        <taxon>Multicrustacea</taxon>
        <taxon>Cirripedia</taxon>
        <taxon>Thoracica</taxon>
        <taxon>Thoracicalcarea</taxon>
        <taxon>Balanomorpha</taxon>
        <taxon>Balanoidea</taxon>
        <taxon>Balanidae</taxon>
        <taxon>Amphibalaninae</taxon>
        <taxon>Amphibalanus</taxon>
    </lineage>
</organism>
<dbReference type="InterPro" id="IPR036397">
    <property type="entry name" value="RNaseH_sf"/>
</dbReference>
<dbReference type="InterPro" id="IPR012337">
    <property type="entry name" value="RNaseH-like_sf"/>
</dbReference>
<evidence type="ECO:0000256" key="2">
    <source>
        <dbReference type="SAM" id="MobiDB-lite"/>
    </source>
</evidence>
<dbReference type="SUPFAM" id="SSF53098">
    <property type="entry name" value="Ribonuclease H-like"/>
    <property type="match status" value="1"/>
</dbReference>
<proteinExistence type="inferred from homology"/>
<evidence type="ECO:0000313" key="4">
    <source>
        <dbReference type="Proteomes" id="UP000440578"/>
    </source>
</evidence>
<accession>A0A6A4WIP8</accession>